<sequence length="186" mass="19839">MISAFEPLTAASVGLPATRAVAAAIPLFLVALLMWRRMLPRLAVCLALTAGATLTSGWLHTAITAAVGWATDLFNWATRSTVGGVVPGAVALLLTLYLVLALAPSSRTLDQLRGETTRGAYDRRDRRRDASGRDRYDRRRRRPAARPPRWPDRPGTGVGADAEPAAEDGGGHGRAGAAAGRRHDPR</sequence>
<organism evidence="3 4">
    <name type="scientific">Candidatus Protofrankia californiensis</name>
    <dbReference type="NCBI Taxonomy" id="1839754"/>
    <lineage>
        <taxon>Bacteria</taxon>
        <taxon>Bacillati</taxon>
        <taxon>Actinomycetota</taxon>
        <taxon>Actinomycetes</taxon>
        <taxon>Frankiales</taxon>
        <taxon>Frankiaceae</taxon>
        <taxon>Protofrankia</taxon>
    </lineage>
</organism>
<gene>
    <name evidence="3" type="ORF">FDG2_1441</name>
</gene>
<keyword evidence="2" id="KW-0812">Transmembrane</keyword>
<feature type="transmembrane region" description="Helical" evidence="2">
    <location>
        <begin position="42"/>
        <end position="70"/>
    </location>
</feature>
<feature type="region of interest" description="Disordered" evidence="1">
    <location>
        <begin position="120"/>
        <end position="186"/>
    </location>
</feature>
<feature type="transmembrane region" description="Helical" evidence="2">
    <location>
        <begin position="17"/>
        <end position="35"/>
    </location>
</feature>
<dbReference type="Proteomes" id="UP000199013">
    <property type="component" value="Unassembled WGS sequence"/>
</dbReference>
<evidence type="ECO:0000313" key="3">
    <source>
        <dbReference type="EMBL" id="SBW19575.1"/>
    </source>
</evidence>
<keyword evidence="4" id="KW-1185">Reference proteome</keyword>
<keyword evidence="2" id="KW-0472">Membrane</keyword>
<feature type="transmembrane region" description="Helical" evidence="2">
    <location>
        <begin position="82"/>
        <end position="103"/>
    </location>
</feature>
<evidence type="ECO:0000313" key="4">
    <source>
        <dbReference type="Proteomes" id="UP000199013"/>
    </source>
</evidence>
<reference evidence="4" key="1">
    <citation type="submission" date="2016-02" db="EMBL/GenBank/DDBJ databases">
        <authorList>
            <person name="Wibberg D."/>
        </authorList>
    </citation>
    <scope>NUCLEOTIDE SEQUENCE [LARGE SCALE GENOMIC DNA]</scope>
</reference>
<dbReference type="EMBL" id="FLUV01000595">
    <property type="protein sequence ID" value="SBW19575.1"/>
    <property type="molecule type" value="Genomic_DNA"/>
</dbReference>
<feature type="compositionally biased region" description="Basic and acidic residues" evidence="1">
    <location>
        <begin position="120"/>
        <end position="137"/>
    </location>
</feature>
<evidence type="ECO:0000256" key="1">
    <source>
        <dbReference type="SAM" id="MobiDB-lite"/>
    </source>
</evidence>
<evidence type="ECO:0000256" key="2">
    <source>
        <dbReference type="SAM" id="Phobius"/>
    </source>
</evidence>
<dbReference type="AlphaFoldDB" id="A0A1C3NVK9"/>
<proteinExistence type="predicted"/>
<protein>
    <submittedName>
        <fullName evidence="3">Putative membrane protein</fullName>
    </submittedName>
</protein>
<keyword evidence="2" id="KW-1133">Transmembrane helix</keyword>
<accession>A0A1C3NVK9</accession>
<name>A0A1C3NVK9_9ACTN</name>